<proteinExistence type="predicted"/>
<accession>A0A835IVP4</accession>
<dbReference type="AlphaFoldDB" id="A0A835IVP4"/>
<feature type="region of interest" description="Disordered" evidence="1">
    <location>
        <begin position="178"/>
        <end position="223"/>
    </location>
</feature>
<dbReference type="GO" id="GO:1990380">
    <property type="term" value="F:K48-linked deubiquitinase activity"/>
    <property type="evidence" value="ECO:0007669"/>
    <property type="project" value="InterPro"/>
</dbReference>
<organism evidence="3 4">
    <name type="scientific">Coptis chinensis</name>
    <dbReference type="NCBI Taxonomy" id="261450"/>
    <lineage>
        <taxon>Eukaryota</taxon>
        <taxon>Viridiplantae</taxon>
        <taxon>Streptophyta</taxon>
        <taxon>Embryophyta</taxon>
        <taxon>Tracheophyta</taxon>
        <taxon>Spermatophyta</taxon>
        <taxon>Magnoliopsida</taxon>
        <taxon>Ranunculales</taxon>
        <taxon>Ranunculaceae</taxon>
        <taxon>Coptidoideae</taxon>
        <taxon>Coptis</taxon>
    </lineage>
</organism>
<feature type="region of interest" description="Disordered" evidence="1">
    <location>
        <begin position="1"/>
        <end position="36"/>
    </location>
</feature>
<feature type="domain" description="MINDY deubiquitinase" evidence="2">
    <location>
        <begin position="34"/>
        <end position="148"/>
    </location>
</feature>
<comment type="caution">
    <text evidence="3">The sequence shown here is derived from an EMBL/GenBank/DDBJ whole genome shotgun (WGS) entry which is preliminary data.</text>
</comment>
<evidence type="ECO:0000259" key="2">
    <source>
        <dbReference type="Pfam" id="PF04424"/>
    </source>
</evidence>
<dbReference type="Proteomes" id="UP000631114">
    <property type="component" value="Unassembled WGS sequence"/>
</dbReference>
<feature type="region of interest" description="Disordered" evidence="1">
    <location>
        <begin position="437"/>
        <end position="458"/>
    </location>
</feature>
<dbReference type="InterPro" id="IPR044274">
    <property type="entry name" value="RFI2"/>
</dbReference>
<feature type="compositionally biased region" description="Polar residues" evidence="1">
    <location>
        <begin position="212"/>
        <end position="223"/>
    </location>
</feature>
<reference evidence="3 4" key="1">
    <citation type="submission" date="2020-10" db="EMBL/GenBank/DDBJ databases">
        <title>The Coptis chinensis genome and diversification of protoberbering-type alkaloids.</title>
        <authorList>
            <person name="Wang B."/>
            <person name="Shu S."/>
            <person name="Song C."/>
            <person name="Liu Y."/>
        </authorList>
    </citation>
    <scope>NUCLEOTIDE SEQUENCE [LARGE SCALE GENOMIC DNA]</scope>
    <source>
        <strain evidence="3">HL-2020</strain>
        <tissue evidence="3">Leaf</tissue>
    </source>
</reference>
<dbReference type="PANTHER" id="PTHR46798:SF3">
    <property type="entry name" value="RING FINGER FAMILY PROTEIN"/>
    <property type="match status" value="1"/>
</dbReference>
<name>A0A835IVP4_9MAGN</name>
<evidence type="ECO:0000313" key="4">
    <source>
        <dbReference type="Proteomes" id="UP000631114"/>
    </source>
</evidence>
<evidence type="ECO:0000256" key="1">
    <source>
        <dbReference type="SAM" id="MobiDB-lite"/>
    </source>
</evidence>
<dbReference type="GO" id="GO:0004843">
    <property type="term" value="F:cysteine-type deubiquitinase activity"/>
    <property type="evidence" value="ECO:0007669"/>
    <property type="project" value="InterPro"/>
</dbReference>
<dbReference type="Pfam" id="PF04424">
    <property type="entry name" value="MINDY_DUB"/>
    <property type="match status" value="1"/>
</dbReference>
<protein>
    <recommendedName>
        <fullName evidence="2">MINDY deubiquitinase domain-containing protein</fullName>
    </recommendedName>
</protein>
<keyword evidence="4" id="KW-1185">Reference proteome</keyword>
<feature type="compositionally biased region" description="Basic and acidic residues" evidence="1">
    <location>
        <begin position="439"/>
        <end position="458"/>
    </location>
</feature>
<dbReference type="EMBL" id="JADFTS010000002">
    <property type="protein sequence ID" value="KAF9622438.1"/>
    <property type="molecule type" value="Genomic_DNA"/>
</dbReference>
<gene>
    <name evidence="3" type="ORF">IFM89_031241</name>
</gene>
<feature type="compositionally biased region" description="Acidic residues" evidence="1">
    <location>
        <begin position="1"/>
        <end position="11"/>
    </location>
</feature>
<evidence type="ECO:0000313" key="3">
    <source>
        <dbReference type="EMBL" id="KAF9622438.1"/>
    </source>
</evidence>
<dbReference type="InterPro" id="IPR033979">
    <property type="entry name" value="MINDY_domain"/>
</dbReference>
<dbReference type="PANTHER" id="PTHR46798">
    <property type="entry name" value="OS09G0511500 PROTEIN"/>
    <property type="match status" value="1"/>
</dbReference>
<dbReference type="GO" id="GO:0004842">
    <property type="term" value="F:ubiquitin-protein transferase activity"/>
    <property type="evidence" value="ECO:0007669"/>
    <property type="project" value="InterPro"/>
</dbReference>
<dbReference type="OrthoDB" id="8062037at2759"/>
<sequence length="458" mass="51352">MEVDFNNDELSEVFGPDKGSRTRGISSNKSKKQLQRTDIAKALLQQASSSSNSKLKGEMNEMKSFLSNVMGVLKAVKNNGTSTTQQPSWPNTKLKMDDFEFTRECAIFDLLDIPLYHDWIVDPQLPLNLSLSEGRLHSSHARFYCKHQVVQVYMHAASDTVQTIFEQPLTSARKVANVGSKKAKPNMGSGPSTYQILSPREARPRSSGLPVSKSSWYQTRSTTPGPGPDCIGSAFNVKGVMQCPNCKKVEKGQWLFSNGTRSCPELSLEDWAHDEDLYDPSYSEIVLNPGMWYSYFANWAKVIFSSILSPQTTHELKEEMNEMKSSLANVMVSGLKSELTWALNTLTLLSFIEKEEVRRDAIPLAKIPGLLDAVLQIVDDWRDIALPNELKRTPRIMLSRVVGALYNLSKSRWIAVKLASERWAVVGFPKVIKAPHPQTEVRRKASNDLGEPRSRPTK</sequence>